<evidence type="ECO:0000313" key="2">
    <source>
        <dbReference type="EMBL" id="GAA1976606.1"/>
    </source>
</evidence>
<evidence type="ECO:0008006" key="4">
    <source>
        <dbReference type="Google" id="ProtNLM"/>
    </source>
</evidence>
<feature type="transmembrane region" description="Helical" evidence="1">
    <location>
        <begin position="314"/>
        <end position="333"/>
    </location>
</feature>
<dbReference type="Proteomes" id="UP001499854">
    <property type="component" value="Unassembled WGS sequence"/>
</dbReference>
<dbReference type="EMBL" id="BAAAQM010000022">
    <property type="protein sequence ID" value="GAA1976606.1"/>
    <property type="molecule type" value="Genomic_DNA"/>
</dbReference>
<feature type="transmembrane region" description="Helical" evidence="1">
    <location>
        <begin position="274"/>
        <end position="294"/>
    </location>
</feature>
<gene>
    <name evidence="2" type="ORF">GCM10009838_41200</name>
</gene>
<sequence length="387" mass="41707">MDPTCDPTAERIAEGLGFSCRHAHPIVTFRDPFSLSSGTMPVLELLIVGGAVFALCHAWRRWRRGGDPVSLTLWFASVAYLAVIEPPLYFPGWFGLDKQVGFIFSHNVFTVQFMYDRLPLYIVAFYPALSQLAYELVRTLGVFARRGAFAGALAVAFVCQVFYEIFDQLGPQLRWWAWNPDNTKVNRPSLASVPMNSMFLFASVSFAGLVYLVVRLAGAGTGKGAENRAGARTGPGIVWRSVVAGILAPAAMSIAGAPAGLFQGHGHLAVQRTVIGVELALVWIVGLGLMADAWRAPHTDPPPSPLFAHAYPPIYLGVLVALWLIALPAYFAAHDGVTEQGTPIGSLWYSTLCAAAAAGIIVAAWRATSSRQARTTMSAPMSDPVKS</sequence>
<feature type="transmembrane region" description="Helical" evidence="1">
    <location>
        <begin position="40"/>
        <end position="59"/>
    </location>
</feature>
<accession>A0ABN2RXA6</accession>
<name>A0ABN2RXA6_9ACTN</name>
<feature type="transmembrane region" description="Helical" evidence="1">
    <location>
        <begin position="237"/>
        <end position="262"/>
    </location>
</feature>
<proteinExistence type="predicted"/>
<keyword evidence="1" id="KW-1133">Transmembrane helix</keyword>
<dbReference type="RefSeq" id="WP_344658687.1">
    <property type="nucleotide sequence ID" value="NZ_BAAAQM010000022.1"/>
</dbReference>
<organism evidence="2 3">
    <name type="scientific">Catenulispora subtropica</name>
    <dbReference type="NCBI Taxonomy" id="450798"/>
    <lineage>
        <taxon>Bacteria</taxon>
        <taxon>Bacillati</taxon>
        <taxon>Actinomycetota</taxon>
        <taxon>Actinomycetes</taxon>
        <taxon>Catenulisporales</taxon>
        <taxon>Catenulisporaceae</taxon>
        <taxon>Catenulispora</taxon>
    </lineage>
</organism>
<keyword evidence="3" id="KW-1185">Reference proteome</keyword>
<feature type="transmembrane region" description="Helical" evidence="1">
    <location>
        <begin position="118"/>
        <end position="137"/>
    </location>
</feature>
<feature type="transmembrane region" description="Helical" evidence="1">
    <location>
        <begin position="345"/>
        <end position="365"/>
    </location>
</feature>
<dbReference type="PANTHER" id="PTHR35982">
    <property type="entry name" value="AGAP005361-PA"/>
    <property type="match status" value="1"/>
</dbReference>
<feature type="transmembrane region" description="Helical" evidence="1">
    <location>
        <begin position="71"/>
        <end position="90"/>
    </location>
</feature>
<evidence type="ECO:0000256" key="1">
    <source>
        <dbReference type="SAM" id="Phobius"/>
    </source>
</evidence>
<comment type="caution">
    <text evidence="2">The sequence shown here is derived from an EMBL/GenBank/DDBJ whole genome shotgun (WGS) entry which is preliminary data.</text>
</comment>
<dbReference type="PANTHER" id="PTHR35982:SF1">
    <property type="entry name" value="SPIROCYCLASE, AVEC FAMILY"/>
    <property type="match status" value="1"/>
</dbReference>
<feature type="transmembrane region" description="Helical" evidence="1">
    <location>
        <begin position="198"/>
        <end position="217"/>
    </location>
</feature>
<feature type="transmembrane region" description="Helical" evidence="1">
    <location>
        <begin position="149"/>
        <end position="166"/>
    </location>
</feature>
<keyword evidence="1" id="KW-0472">Membrane</keyword>
<reference evidence="2 3" key="1">
    <citation type="journal article" date="2019" name="Int. J. Syst. Evol. Microbiol.">
        <title>The Global Catalogue of Microorganisms (GCM) 10K type strain sequencing project: providing services to taxonomists for standard genome sequencing and annotation.</title>
        <authorList>
            <consortium name="The Broad Institute Genomics Platform"/>
            <consortium name="The Broad Institute Genome Sequencing Center for Infectious Disease"/>
            <person name="Wu L."/>
            <person name="Ma J."/>
        </authorList>
    </citation>
    <scope>NUCLEOTIDE SEQUENCE [LARGE SCALE GENOMIC DNA]</scope>
    <source>
        <strain evidence="2 3">JCM 16013</strain>
    </source>
</reference>
<keyword evidence="1" id="KW-0812">Transmembrane</keyword>
<evidence type="ECO:0000313" key="3">
    <source>
        <dbReference type="Proteomes" id="UP001499854"/>
    </source>
</evidence>
<protein>
    <recommendedName>
        <fullName evidence="4">Integral membrane protein</fullName>
    </recommendedName>
</protein>